<sequence>MRFTVRAMLGLVLAAAGAVWSLQGLGLFPGQSFMNGRLEWTIIGAIAIVAGLGMVTGERRRDGPG</sequence>
<evidence type="ECO:0000313" key="2">
    <source>
        <dbReference type="EMBL" id="CAA9566334.1"/>
    </source>
</evidence>
<proteinExistence type="predicted"/>
<gene>
    <name evidence="2" type="ORF">AVDCRST_MAG49-3089</name>
</gene>
<reference evidence="2" key="1">
    <citation type="submission" date="2020-02" db="EMBL/GenBank/DDBJ databases">
        <authorList>
            <person name="Meier V. D."/>
        </authorList>
    </citation>
    <scope>NUCLEOTIDE SEQUENCE</scope>
    <source>
        <strain evidence="2">AVDCRST_MAG49</strain>
    </source>
</reference>
<accession>A0A6J4V245</accession>
<keyword evidence="1" id="KW-0472">Membrane</keyword>
<dbReference type="AlphaFoldDB" id="A0A6J4V245"/>
<organism evidence="2">
    <name type="scientific">uncultured Thermomicrobiales bacterium</name>
    <dbReference type="NCBI Taxonomy" id="1645740"/>
    <lineage>
        <taxon>Bacteria</taxon>
        <taxon>Pseudomonadati</taxon>
        <taxon>Thermomicrobiota</taxon>
        <taxon>Thermomicrobia</taxon>
        <taxon>Thermomicrobiales</taxon>
        <taxon>environmental samples</taxon>
    </lineage>
</organism>
<dbReference type="EMBL" id="CADCWG010000210">
    <property type="protein sequence ID" value="CAA9566334.1"/>
    <property type="molecule type" value="Genomic_DNA"/>
</dbReference>
<evidence type="ECO:0000256" key="1">
    <source>
        <dbReference type="SAM" id="Phobius"/>
    </source>
</evidence>
<name>A0A6J4V245_9BACT</name>
<protein>
    <submittedName>
        <fullName evidence="2">Uncharacterized protein</fullName>
    </submittedName>
</protein>
<feature type="transmembrane region" description="Helical" evidence="1">
    <location>
        <begin position="40"/>
        <end position="57"/>
    </location>
</feature>
<keyword evidence="1" id="KW-1133">Transmembrane helix</keyword>
<keyword evidence="1" id="KW-0812">Transmembrane</keyword>